<gene>
    <name evidence="1" type="ORF">POSPLADRAFT_1033474</name>
</gene>
<evidence type="ECO:0000313" key="1">
    <source>
        <dbReference type="EMBL" id="OSX62802.1"/>
    </source>
</evidence>
<organism evidence="1 2">
    <name type="scientific">Postia placenta MAD-698-R-SB12</name>
    <dbReference type="NCBI Taxonomy" id="670580"/>
    <lineage>
        <taxon>Eukaryota</taxon>
        <taxon>Fungi</taxon>
        <taxon>Dikarya</taxon>
        <taxon>Basidiomycota</taxon>
        <taxon>Agaricomycotina</taxon>
        <taxon>Agaricomycetes</taxon>
        <taxon>Polyporales</taxon>
        <taxon>Adustoporiaceae</taxon>
        <taxon>Rhodonia</taxon>
    </lineage>
</organism>
<reference evidence="1 2" key="1">
    <citation type="submission" date="2017-04" db="EMBL/GenBank/DDBJ databases">
        <title>Genome Sequence of the Model Brown-Rot Fungus Postia placenta SB12.</title>
        <authorList>
            <consortium name="DOE Joint Genome Institute"/>
            <person name="Gaskell J."/>
            <person name="Kersten P."/>
            <person name="Larrondo L.F."/>
            <person name="Canessa P."/>
            <person name="Martinez D."/>
            <person name="Hibbett D."/>
            <person name="Schmoll M."/>
            <person name="Kubicek C.P."/>
            <person name="Martinez A.T."/>
            <person name="Yadav J."/>
            <person name="Master E."/>
            <person name="Magnuson J.K."/>
            <person name="James T."/>
            <person name="Yaver D."/>
            <person name="Berka R."/>
            <person name="Labutti K."/>
            <person name="Lipzen A."/>
            <person name="Aerts A."/>
            <person name="Barry K."/>
            <person name="Henrissat B."/>
            <person name="Blanchette R."/>
            <person name="Grigoriev I."/>
            <person name="Cullen D."/>
        </authorList>
    </citation>
    <scope>NUCLEOTIDE SEQUENCE [LARGE SCALE GENOMIC DNA]</scope>
    <source>
        <strain evidence="1 2">MAD-698-R-SB12</strain>
    </source>
</reference>
<dbReference type="AlphaFoldDB" id="A0A1X6N2V5"/>
<dbReference type="RefSeq" id="XP_024339596.1">
    <property type="nucleotide sequence ID" value="XM_024476937.1"/>
</dbReference>
<keyword evidence="2" id="KW-1185">Reference proteome</keyword>
<name>A0A1X6N2V5_9APHY</name>
<evidence type="ECO:0000313" key="2">
    <source>
        <dbReference type="Proteomes" id="UP000194127"/>
    </source>
</evidence>
<protein>
    <submittedName>
        <fullName evidence="1">Uncharacterized protein</fullName>
    </submittedName>
</protein>
<accession>A0A1X6N2V5</accession>
<proteinExistence type="predicted"/>
<sequence>MAEYSKRERFCRVDYQGGTYPAVNKTVLAKGAERYMDGPSYSCAYRVARLTVRFDGGSWTEGNESVANALSAAGTHGKVKKNVDSTTWFLPGDLWHFHLAPERILSQIHQCGTAVAFGRGRNSDRYGCLSRTLYVSFRLSAVSQVGRAEFQMLSIVQS</sequence>
<dbReference type="Proteomes" id="UP000194127">
    <property type="component" value="Unassembled WGS sequence"/>
</dbReference>
<dbReference type="GeneID" id="36321887"/>
<dbReference type="EMBL" id="KZ110596">
    <property type="protein sequence ID" value="OSX62802.1"/>
    <property type="molecule type" value="Genomic_DNA"/>
</dbReference>